<reference evidence="2" key="1">
    <citation type="journal article" date="2021" name="Mol. Plant Microbe Interact.">
        <title>Complete Genome Sequence of the Plant-Pathogenic Fungus Colletotrichum lupini.</title>
        <authorList>
            <person name="Baroncelli R."/>
            <person name="Pensec F."/>
            <person name="Da Lio D."/>
            <person name="Boufleur T."/>
            <person name="Vicente I."/>
            <person name="Sarrocco S."/>
            <person name="Picot A."/>
            <person name="Baraldi E."/>
            <person name="Sukno S."/>
            <person name="Thon M."/>
            <person name="Le Floch G."/>
        </authorList>
    </citation>
    <scope>NUCLEOTIDE SEQUENCE</scope>
    <source>
        <strain evidence="2">IMI 504893</strain>
    </source>
</reference>
<keyword evidence="3" id="KW-1185">Reference proteome</keyword>
<evidence type="ECO:0000313" key="3">
    <source>
        <dbReference type="Proteomes" id="UP000830671"/>
    </source>
</evidence>
<evidence type="ECO:0000256" key="1">
    <source>
        <dbReference type="SAM" id="MobiDB-lite"/>
    </source>
</evidence>
<sequence>MHGVVNVIQTPVAETESQEGSKTHLSSQPLEQQNLTHLSFSGHQVYVSSMKQNRALRELSTPAQMNDSGHKLGFAFRCELMNPDIDGAPHLHSTLTFDDPHAYGGDPVLPYSSNRDLSTTPHNPLNSPNMRFNVISVAVTALAFFSQQVLAQEACQSTADCIQNCGGFADKLCRLPGNICECVPY</sequence>
<name>A0A9Q8WQJ2_9PEZI</name>
<dbReference type="GeneID" id="73350757"/>
<proteinExistence type="predicted"/>
<feature type="region of interest" description="Disordered" evidence="1">
    <location>
        <begin position="1"/>
        <end position="29"/>
    </location>
</feature>
<dbReference type="RefSeq" id="XP_049152894.1">
    <property type="nucleotide sequence ID" value="XM_049295747.1"/>
</dbReference>
<gene>
    <name evidence="2" type="ORF">CLUP02_16829</name>
</gene>
<dbReference type="EMBL" id="CP019481">
    <property type="protein sequence ID" value="UQC91295.1"/>
    <property type="molecule type" value="Genomic_DNA"/>
</dbReference>
<dbReference type="Proteomes" id="UP000830671">
    <property type="component" value="Chromosome 9"/>
</dbReference>
<accession>A0A9Q8WQJ2</accession>
<feature type="compositionally biased region" description="Polar residues" evidence="1">
    <location>
        <begin position="18"/>
        <end position="29"/>
    </location>
</feature>
<protein>
    <submittedName>
        <fullName evidence="2">Uncharacterized protein</fullName>
    </submittedName>
</protein>
<dbReference type="AlphaFoldDB" id="A0A9Q8WQJ2"/>
<evidence type="ECO:0000313" key="2">
    <source>
        <dbReference type="EMBL" id="UQC91295.1"/>
    </source>
</evidence>
<dbReference type="KEGG" id="clup:CLUP02_16829"/>
<organism evidence="2 3">
    <name type="scientific">Colletotrichum lupini</name>
    <dbReference type="NCBI Taxonomy" id="145971"/>
    <lineage>
        <taxon>Eukaryota</taxon>
        <taxon>Fungi</taxon>
        <taxon>Dikarya</taxon>
        <taxon>Ascomycota</taxon>
        <taxon>Pezizomycotina</taxon>
        <taxon>Sordariomycetes</taxon>
        <taxon>Hypocreomycetidae</taxon>
        <taxon>Glomerellales</taxon>
        <taxon>Glomerellaceae</taxon>
        <taxon>Colletotrichum</taxon>
        <taxon>Colletotrichum acutatum species complex</taxon>
    </lineage>
</organism>